<evidence type="ECO:0008006" key="10">
    <source>
        <dbReference type="Google" id="ProtNLM"/>
    </source>
</evidence>
<keyword evidence="4" id="KW-0560">Oxidoreductase</keyword>
<evidence type="ECO:0000256" key="5">
    <source>
        <dbReference type="SAM" id="MobiDB-lite"/>
    </source>
</evidence>
<feature type="domain" description="Oxidoreductase molybdopterin-binding" evidence="6">
    <location>
        <begin position="65"/>
        <end position="246"/>
    </location>
</feature>
<keyword evidence="9" id="KW-1185">Reference proteome</keyword>
<dbReference type="InterPro" id="IPR036374">
    <property type="entry name" value="OxRdtase_Mopterin-bd_sf"/>
</dbReference>
<dbReference type="Pfam" id="PF00174">
    <property type="entry name" value="Oxidored_molyb"/>
    <property type="match status" value="1"/>
</dbReference>
<dbReference type="PRINTS" id="PR00407">
    <property type="entry name" value="EUMOPTERIN"/>
</dbReference>
<reference evidence="9" key="1">
    <citation type="journal article" date="2015" name="Genome Announc.">
        <title>Draft genome sequence of the fungus Penicillium brasilianum MG11.</title>
        <authorList>
            <person name="Horn F."/>
            <person name="Linde J."/>
            <person name="Mattern D.J."/>
            <person name="Walther G."/>
            <person name="Guthke R."/>
            <person name="Brakhage A.A."/>
            <person name="Valiante V."/>
        </authorList>
    </citation>
    <scope>NUCLEOTIDE SEQUENCE [LARGE SCALE GENOMIC DNA]</scope>
    <source>
        <strain evidence="9">MG11</strain>
    </source>
</reference>
<dbReference type="GO" id="GO:0020037">
    <property type="term" value="F:heme binding"/>
    <property type="evidence" value="ECO:0007669"/>
    <property type="project" value="TreeGrafter"/>
</dbReference>
<evidence type="ECO:0000313" key="8">
    <source>
        <dbReference type="EMBL" id="CEO58673.1"/>
    </source>
</evidence>
<dbReference type="InterPro" id="IPR008335">
    <property type="entry name" value="Mopterin_OxRdtase_euk"/>
</dbReference>
<evidence type="ECO:0000256" key="2">
    <source>
        <dbReference type="ARBA" id="ARBA00022505"/>
    </source>
</evidence>
<dbReference type="GO" id="GO:0043546">
    <property type="term" value="F:molybdopterin cofactor binding"/>
    <property type="evidence" value="ECO:0007669"/>
    <property type="project" value="TreeGrafter"/>
</dbReference>
<evidence type="ECO:0000256" key="4">
    <source>
        <dbReference type="ARBA" id="ARBA00023002"/>
    </source>
</evidence>
<comment type="cofactor">
    <cofactor evidence="1">
        <name>Mo-molybdopterin</name>
        <dbReference type="ChEBI" id="CHEBI:71302"/>
    </cofactor>
</comment>
<evidence type="ECO:0000256" key="1">
    <source>
        <dbReference type="ARBA" id="ARBA00001924"/>
    </source>
</evidence>
<dbReference type="GO" id="GO:0008482">
    <property type="term" value="F:sulfite oxidase activity"/>
    <property type="evidence" value="ECO:0007669"/>
    <property type="project" value="TreeGrafter"/>
</dbReference>
<evidence type="ECO:0000256" key="3">
    <source>
        <dbReference type="ARBA" id="ARBA00022723"/>
    </source>
</evidence>
<feature type="region of interest" description="Disordered" evidence="5">
    <location>
        <begin position="16"/>
        <end position="43"/>
    </location>
</feature>
<dbReference type="InterPro" id="IPR014756">
    <property type="entry name" value="Ig_E-set"/>
</dbReference>
<dbReference type="InterPro" id="IPR005066">
    <property type="entry name" value="MoCF_OxRdtse_dimer"/>
</dbReference>
<name>A0A0F7V9R5_PENBI</name>
<dbReference type="GO" id="GO:0006790">
    <property type="term" value="P:sulfur compound metabolic process"/>
    <property type="evidence" value="ECO:0007669"/>
    <property type="project" value="TreeGrafter"/>
</dbReference>
<dbReference type="PANTHER" id="PTHR19372:SF7">
    <property type="entry name" value="SULFITE OXIDASE, MITOCHONDRIAL"/>
    <property type="match status" value="1"/>
</dbReference>
<sequence length="401" mass="44784">MDIRRPHQVRRVEELQPKSNLLNTSLEANKSMDPSGQEPLNREPPAKTLVSQFLTPQDTSYDRNHGQIPHINGETHSVRVDGLVKNPLSLTIDQLRSDFAQHEVTCALECAGNRRHTMRTLMKEVQGIDWADAAIMNCKWKGPSLRDVLLRAGLCVETADQESELHVAFASYQAKCQEDEWFEASVPLKMCLPTEREAILALEVNDSPLTNNHGYPVRVVLPGIVGVRWVKWIDRIIIQNHESPNVYQQRDYKVLPPDAVDSKSAEKYWQSTPPMYDMPINSAIAVPADGATVTLSSTSTVEVKGYAIPQGADGPVTRVRVSGDGGNSWVDAQLEGSDENMKWCWVLWTANVKITPGIHRDILSCATDAKSNSQEREHSPWNLRGIGYSGYGRARDLNVVE</sequence>
<evidence type="ECO:0000259" key="6">
    <source>
        <dbReference type="Pfam" id="PF00174"/>
    </source>
</evidence>
<dbReference type="FunFam" id="3.90.420.10:FF:000002">
    <property type="entry name" value="sulfite oxidase, mitochondrial"/>
    <property type="match status" value="1"/>
</dbReference>
<protein>
    <recommendedName>
        <fullName evidence="10">Sulfite oxidase</fullName>
    </recommendedName>
</protein>
<keyword evidence="3" id="KW-0479">Metal-binding</keyword>
<feature type="domain" description="Moybdenum cofactor oxidoreductase dimerisation" evidence="7">
    <location>
        <begin position="275"/>
        <end position="387"/>
    </location>
</feature>
<dbReference type="STRING" id="104259.A0A0F7V9R5"/>
<keyword evidence="2" id="KW-0500">Molybdenum</keyword>
<dbReference type="Gene3D" id="2.60.40.650">
    <property type="match status" value="1"/>
</dbReference>
<dbReference type="OrthoDB" id="432685at2759"/>
<organism evidence="8 9">
    <name type="scientific">Penicillium brasilianum</name>
    <dbReference type="NCBI Taxonomy" id="104259"/>
    <lineage>
        <taxon>Eukaryota</taxon>
        <taxon>Fungi</taxon>
        <taxon>Dikarya</taxon>
        <taxon>Ascomycota</taxon>
        <taxon>Pezizomycotina</taxon>
        <taxon>Eurotiomycetes</taxon>
        <taxon>Eurotiomycetidae</taxon>
        <taxon>Eurotiales</taxon>
        <taxon>Aspergillaceae</taxon>
        <taxon>Penicillium</taxon>
    </lineage>
</organism>
<dbReference type="Pfam" id="PF03404">
    <property type="entry name" value="Mo-co_dimer"/>
    <property type="match status" value="1"/>
</dbReference>
<feature type="compositionally biased region" description="Polar residues" evidence="5">
    <location>
        <begin position="17"/>
        <end position="34"/>
    </location>
</feature>
<proteinExistence type="predicted"/>
<accession>A0A0F7V9R5</accession>
<dbReference type="Gene3D" id="3.90.420.10">
    <property type="entry name" value="Oxidoreductase, molybdopterin-binding domain"/>
    <property type="match status" value="1"/>
</dbReference>
<dbReference type="Proteomes" id="UP000042958">
    <property type="component" value="Unassembled WGS sequence"/>
</dbReference>
<evidence type="ECO:0000313" key="9">
    <source>
        <dbReference type="Proteomes" id="UP000042958"/>
    </source>
</evidence>
<dbReference type="SUPFAM" id="SSF56524">
    <property type="entry name" value="Oxidoreductase molybdopterin-binding domain"/>
    <property type="match status" value="1"/>
</dbReference>
<dbReference type="PANTHER" id="PTHR19372">
    <property type="entry name" value="SULFITE REDUCTASE"/>
    <property type="match status" value="1"/>
</dbReference>
<dbReference type="AlphaFoldDB" id="A0A0F7V9R5"/>
<dbReference type="GO" id="GO:0030151">
    <property type="term" value="F:molybdenum ion binding"/>
    <property type="evidence" value="ECO:0007669"/>
    <property type="project" value="InterPro"/>
</dbReference>
<dbReference type="EMBL" id="CDHK01000003">
    <property type="protein sequence ID" value="CEO58673.1"/>
    <property type="molecule type" value="Genomic_DNA"/>
</dbReference>
<gene>
    <name evidence="8" type="ORF">PMG11_03380</name>
</gene>
<evidence type="ECO:0000259" key="7">
    <source>
        <dbReference type="Pfam" id="PF03404"/>
    </source>
</evidence>
<dbReference type="InterPro" id="IPR000572">
    <property type="entry name" value="OxRdtase_Mopterin-bd_dom"/>
</dbReference>
<dbReference type="SUPFAM" id="SSF81296">
    <property type="entry name" value="E set domains"/>
    <property type="match status" value="1"/>
</dbReference>
<dbReference type="GO" id="GO:0005739">
    <property type="term" value="C:mitochondrion"/>
    <property type="evidence" value="ECO:0007669"/>
    <property type="project" value="TreeGrafter"/>
</dbReference>